<feature type="region of interest" description="Disordered" evidence="1">
    <location>
        <begin position="1"/>
        <end position="25"/>
    </location>
</feature>
<organism evidence="2 3">
    <name type="scientific">Aciditerrimonas ferrireducens</name>
    <dbReference type="NCBI Taxonomy" id="667306"/>
    <lineage>
        <taxon>Bacteria</taxon>
        <taxon>Bacillati</taxon>
        <taxon>Actinomycetota</taxon>
        <taxon>Acidimicrobiia</taxon>
        <taxon>Acidimicrobiales</taxon>
        <taxon>Acidimicrobiaceae</taxon>
        <taxon>Aciditerrimonas</taxon>
    </lineage>
</organism>
<protein>
    <submittedName>
        <fullName evidence="2">Uncharacterized protein</fullName>
    </submittedName>
</protein>
<accession>A0ABV6C0C8</accession>
<evidence type="ECO:0000256" key="1">
    <source>
        <dbReference type="SAM" id="MobiDB-lite"/>
    </source>
</evidence>
<dbReference type="RefSeq" id="WP_377788098.1">
    <property type="nucleotide sequence ID" value="NZ_JBHLYQ010000017.1"/>
</dbReference>
<feature type="compositionally biased region" description="Low complexity" evidence="1">
    <location>
        <begin position="89"/>
        <end position="108"/>
    </location>
</feature>
<dbReference type="Proteomes" id="UP001589788">
    <property type="component" value="Unassembled WGS sequence"/>
</dbReference>
<feature type="region of interest" description="Disordered" evidence="1">
    <location>
        <begin position="87"/>
        <end position="110"/>
    </location>
</feature>
<dbReference type="EMBL" id="JBHLYQ010000017">
    <property type="protein sequence ID" value="MFC0081139.1"/>
    <property type="molecule type" value="Genomic_DNA"/>
</dbReference>
<evidence type="ECO:0000313" key="3">
    <source>
        <dbReference type="Proteomes" id="UP001589788"/>
    </source>
</evidence>
<gene>
    <name evidence="2" type="ORF">ACFFRE_03055</name>
</gene>
<keyword evidence="3" id="KW-1185">Reference proteome</keyword>
<sequence length="360" mass="38047">MSATAMPAGSRRSVPGSVAAAAPRWRGQPGRQEVWYLSLSDPANGLGAWVHHELVAPVTGAPFRHGWAALFRRGVAPVLARFGPEALTGPSADPVDPDGVPGDGPQDGLSASQRAAWAAVGALVSTAEASLAFPSFRGRSGTLAWDLTLGGAAGELSAGPLWTFPRWAWERELLPGSQALPTPSAPVRGTFEVAGEPVRLSDLTSGGVAHIYGHGSAERWGWLHGELGRGDVVEVVAAVGRRPGLRHLPPAAFVQLTVAGRTWPRDPLLAARHFRTELGTEGFSVEGSVGRRRLRLRVRLPEDQVVVVAYQDPDGSSATCTNSEVADASVRLERRTEGRWVPEGEWSLAGTAHAEVGVRP</sequence>
<comment type="caution">
    <text evidence="2">The sequence shown here is derived from an EMBL/GenBank/DDBJ whole genome shotgun (WGS) entry which is preliminary data.</text>
</comment>
<proteinExistence type="predicted"/>
<name>A0ABV6C0C8_9ACTN</name>
<evidence type="ECO:0000313" key="2">
    <source>
        <dbReference type="EMBL" id="MFC0081139.1"/>
    </source>
</evidence>
<reference evidence="2 3" key="1">
    <citation type="submission" date="2024-09" db="EMBL/GenBank/DDBJ databases">
        <authorList>
            <person name="Sun Q."/>
            <person name="Mori K."/>
        </authorList>
    </citation>
    <scope>NUCLEOTIDE SEQUENCE [LARGE SCALE GENOMIC DNA]</scope>
    <source>
        <strain evidence="2 3">JCM 15389</strain>
    </source>
</reference>